<evidence type="ECO:0000313" key="2">
    <source>
        <dbReference type="EMBL" id="TGU70328.1"/>
    </source>
</evidence>
<gene>
    <name evidence="2" type="ORF">E4633_19265</name>
</gene>
<comment type="caution">
    <text evidence="2">The sequence shown here is derived from an EMBL/GenBank/DDBJ whole genome shotgun (WGS) entry which is preliminary data.</text>
</comment>
<evidence type="ECO:0000313" key="3">
    <source>
        <dbReference type="Proteomes" id="UP000306416"/>
    </source>
</evidence>
<feature type="domain" description="DUF1638" evidence="1">
    <location>
        <begin position="32"/>
        <end position="179"/>
    </location>
</feature>
<sequence>MRRETVWLACGVLREELTRLRHDGGIGGKLTFLDSLLHMNPPLLESTLSEELRRRREEGDRIVLVYGDCCAGMLDLARESGAGRVNAINCAQLLLGRKRYRELMREEAFLVLPEWAERWEEVMADALGPDPATARELLGEHRSVLVYLDTGIVPVPERQMEAFSAYSGLPWRVERVRLETALAGLLEAEAREGDET</sequence>
<name>A0A4S1CAJ2_9BACT</name>
<dbReference type="AlphaFoldDB" id="A0A4S1CAJ2"/>
<dbReference type="RefSeq" id="WP_135872782.1">
    <property type="nucleotide sequence ID" value="NZ_SRSC01000005.1"/>
</dbReference>
<proteinExistence type="predicted"/>
<reference evidence="2 3" key="1">
    <citation type="submission" date="2019-04" db="EMBL/GenBank/DDBJ databases">
        <title>Geobacter oryzae sp. nov., ferric-reducing bacteria isolated from paddy soil.</title>
        <authorList>
            <person name="Xu Z."/>
            <person name="Masuda Y."/>
            <person name="Itoh H."/>
            <person name="Senoo K."/>
        </authorList>
    </citation>
    <scope>NUCLEOTIDE SEQUENCE [LARGE SCALE GENOMIC DNA]</scope>
    <source>
        <strain evidence="2 3">Red111</strain>
    </source>
</reference>
<dbReference type="EMBL" id="SRSC01000005">
    <property type="protein sequence ID" value="TGU70328.1"/>
    <property type="molecule type" value="Genomic_DNA"/>
</dbReference>
<dbReference type="Proteomes" id="UP000306416">
    <property type="component" value="Unassembled WGS sequence"/>
</dbReference>
<dbReference type="Pfam" id="PF07796">
    <property type="entry name" value="DUF1638"/>
    <property type="match status" value="1"/>
</dbReference>
<organism evidence="2 3">
    <name type="scientific">Geomonas terrae</name>
    <dbReference type="NCBI Taxonomy" id="2562681"/>
    <lineage>
        <taxon>Bacteria</taxon>
        <taxon>Pseudomonadati</taxon>
        <taxon>Thermodesulfobacteriota</taxon>
        <taxon>Desulfuromonadia</taxon>
        <taxon>Geobacterales</taxon>
        <taxon>Geobacteraceae</taxon>
        <taxon>Geomonas</taxon>
    </lineage>
</organism>
<keyword evidence="3" id="KW-1185">Reference proteome</keyword>
<evidence type="ECO:0000259" key="1">
    <source>
        <dbReference type="Pfam" id="PF07796"/>
    </source>
</evidence>
<protein>
    <submittedName>
        <fullName evidence="2">DUF1638 domain-containing protein</fullName>
    </submittedName>
</protein>
<dbReference type="InterPro" id="IPR012437">
    <property type="entry name" value="DUF1638"/>
</dbReference>
<accession>A0A4S1CAJ2</accession>